<dbReference type="InterPro" id="IPR038765">
    <property type="entry name" value="Papain-like_cys_pep_sf"/>
</dbReference>
<accession>A0A6C0AJ62</accession>
<dbReference type="InterPro" id="IPR050164">
    <property type="entry name" value="Peptidase_C19"/>
</dbReference>
<dbReference type="EC" id="3.4.19.12" evidence="3"/>
<dbReference type="Gene3D" id="3.90.70.10">
    <property type="entry name" value="Cysteine proteinases"/>
    <property type="match status" value="1"/>
</dbReference>
<dbReference type="PROSITE" id="PS50235">
    <property type="entry name" value="USP_3"/>
    <property type="match status" value="1"/>
</dbReference>
<evidence type="ECO:0000313" key="9">
    <source>
        <dbReference type="EMBL" id="QHS79686.1"/>
    </source>
</evidence>
<feature type="domain" description="USP" evidence="8">
    <location>
        <begin position="2"/>
        <end position="252"/>
    </location>
</feature>
<evidence type="ECO:0000256" key="1">
    <source>
        <dbReference type="ARBA" id="ARBA00000707"/>
    </source>
</evidence>
<keyword evidence="5" id="KW-0833">Ubl conjugation pathway</keyword>
<dbReference type="Pfam" id="PF00443">
    <property type="entry name" value="UCH"/>
    <property type="match status" value="1"/>
</dbReference>
<dbReference type="EMBL" id="MN740650">
    <property type="protein sequence ID" value="QHS79686.1"/>
    <property type="molecule type" value="Genomic_DNA"/>
</dbReference>
<proteinExistence type="inferred from homology"/>
<dbReference type="GO" id="GO:0004843">
    <property type="term" value="F:cysteine-type deubiquitinase activity"/>
    <property type="evidence" value="ECO:0007669"/>
    <property type="project" value="UniProtKB-EC"/>
</dbReference>
<dbReference type="GO" id="GO:0005829">
    <property type="term" value="C:cytosol"/>
    <property type="evidence" value="ECO:0007669"/>
    <property type="project" value="TreeGrafter"/>
</dbReference>
<dbReference type="InterPro" id="IPR028889">
    <property type="entry name" value="USP"/>
</dbReference>
<dbReference type="SUPFAM" id="SSF54001">
    <property type="entry name" value="Cysteine proteinases"/>
    <property type="match status" value="1"/>
</dbReference>
<evidence type="ECO:0000256" key="6">
    <source>
        <dbReference type="ARBA" id="ARBA00022801"/>
    </source>
</evidence>
<evidence type="ECO:0000256" key="2">
    <source>
        <dbReference type="ARBA" id="ARBA00009085"/>
    </source>
</evidence>
<evidence type="ECO:0000256" key="3">
    <source>
        <dbReference type="ARBA" id="ARBA00012759"/>
    </source>
</evidence>
<dbReference type="GO" id="GO:0016579">
    <property type="term" value="P:protein deubiquitination"/>
    <property type="evidence" value="ECO:0007669"/>
    <property type="project" value="InterPro"/>
</dbReference>
<dbReference type="InterPro" id="IPR001394">
    <property type="entry name" value="Peptidase_C19_UCH"/>
</dbReference>
<sequence length="252" mass="29139">MFGLHNHRGSCWVNAALQGLFSCPPLVDRYSERTNIDKENPIDVCLESIYRNKGETGLREFFDVIKTSYLPAGENIGDSHELIVHLCDKLPWLDEKFRFNVGDKIECNHCHDTQLKTTTIIDLNLMPSTPGIPLLDAIKEYVQPHTISEWKCEKCNELGCTKQVLFGTFPKVMMIWSMTPIDYSSLLVLNGHKYFLFSVVCFNGGHWFSYARKLPPGHAWYILDDTSVREMDSKKFPVDRTMRVLLYFLYEN</sequence>
<comment type="catalytic activity">
    <reaction evidence="1">
        <text>Thiol-dependent hydrolysis of ester, thioester, amide, peptide and isopeptide bonds formed by the C-terminal Gly of ubiquitin (a 76-residue protein attached to proteins as an intracellular targeting signal).</text>
        <dbReference type="EC" id="3.4.19.12"/>
    </reaction>
</comment>
<keyword evidence="7" id="KW-0788">Thiol protease</keyword>
<reference evidence="9" key="1">
    <citation type="journal article" date="2020" name="Nature">
        <title>Giant virus diversity and host interactions through global metagenomics.</title>
        <authorList>
            <person name="Schulz F."/>
            <person name="Roux S."/>
            <person name="Paez-Espino D."/>
            <person name="Jungbluth S."/>
            <person name="Walsh D.A."/>
            <person name="Denef V.J."/>
            <person name="McMahon K.D."/>
            <person name="Konstantinidis K.T."/>
            <person name="Eloe-Fadrosh E.A."/>
            <person name="Kyrpides N.C."/>
            <person name="Woyke T."/>
        </authorList>
    </citation>
    <scope>NUCLEOTIDE SEQUENCE</scope>
    <source>
        <strain evidence="9">GVMAG-S-1035303-20</strain>
    </source>
</reference>
<comment type="similarity">
    <text evidence="2">Belongs to the peptidase C19 family.</text>
</comment>
<organism evidence="9">
    <name type="scientific">viral metagenome</name>
    <dbReference type="NCBI Taxonomy" id="1070528"/>
    <lineage>
        <taxon>unclassified sequences</taxon>
        <taxon>metagenomes</taxon>
        <taxon>organismal metagenomes</taxon>
    </lineage>
</organism>
<evidence type="ECO:0000259" key="8">
    <source>
        <dbReference type="PROSITE" id="PS50235"/>
    </source>
</evidence>
<evidence type="ECO:0000256" key="5">
    <source>
        <dbReference type="ARBA" id="ARBA00022786"/>
    </source>
</evidence>
<dbReference type="PANTHER" id="PTHR24006:SF888">
    <property type="entry name" value="UBIQUITIN CARBOXYL-TERMINAL HYDROLASE 30"/>
    <property type="match status" value="1"/>
</dbReference>
<keyword evidence="6" id="KW-0378">Hydrolase</keyword>
<dbReference type="PANTHER" id="PTHR24006">
    <property type="entry name" value="UBIQUITIN CARBOXYL-TERMINAL HYDROLASE"/>
    <property type="match status" value="1"/>
</dbReference>
<evidence type="ECO:0000256" key="4">
    <source>
        <dbReference type="ARBA" id="ARBA00022670"/>
    </source>
</evidence>
<evidence type="ECO:0000256" key="7">
    <source>
        <dbReference type="ARBA" id="ARBA00022807"/>
    </source>
</evidence>
<dbReference type="GO" id="GO:0006508">
    <property type="term" value="P:proteolysis"/>
    <property type="evidence" value="ECO:0007669"/>
    <property type="project" value="UniProtKB-KW"/>
</dbReference>
<dbReference type="CDD" id="cd02257">
    <property type="entry name" value="Peptidase_C19"/>
    <property type="match status" value="1"/>
</dbReference>
<name>A0A6C0AJ62_9ZZZZ</name>
<keyword evidence="4" id="KW-0645">Protease</keyword>
<dbReference type="GO" id="GO:0005634">
    <property type="term" value="C:nucleus"/>
    <property type="evidence" value="ECO:0007669"/>
    <property type="project" value="TreeGrafter"/>
</dbReference>
<protein>
    <recommendedName>
        <fullName evidence="3">ubiquitinyl hydrolase 1</fullName>
        <ecNumber evidence="3">3.4.19.12</ecNumber>
    </recommendedName>
</protein>
<dbReference type="AlphaFoldDB" id="A0A6C0AJ62"/>